<comment type="caution">
    <text evidence="3">The sequence shown here is derived from an EMBL/GenBank/DDBJ whole genome shotgun (WGS) entry which is preliminary data.</text>
</comment>
<evidence type="ECO:0000259" key="2">
    <source>
        <dbReference type="PROSITE" id="PS51688"/>
    </source>
</evidence>
<protein>
    <submittedName>
        <fullName evidence="3">Tail fiber domain-containing protein</fullName>
    </submittedName>
</protein>
<sequence>MVSKGGSSAPAPDPNIGRAALKQAETGEAWLTFAKEAFQVSTERQAELDALTKEVTDLNLAAANEEIEFARRARERYESTFIPLEDEFIKEASEYGSKERQDAAAAEAKADVQKASADQKEQQQRSAAALGINPTSGRYAGIDRETDLNTAAASAGAQNIARQRQRDIGLGLKADVVNMGRGLPAQSAQAAGLGLSANTSTVGLNQANQQISNAATGIVAQGYSGAQAGYAGQAQTLNQQYSSQLRAWEAEQNARAQSAAGIGSAIGGIAGLFISDEDKKENKKPIKEGEALEAVKDMPVEEWQYKDGVADEGTHVGPYAQDFKRETGMGDGKTISAQDAIGITIKAVQDLDEKVEQIADAVGAQTSTPKKKTTKTAENYSQEYSGLAA</sequence>
<dbReference type="EMBL" id="JAPJZH010000006">
    <property type="protein sequence ID" value="MDA4845958.1"/>
    <property type="molecule type" value="Genomic_DNA"/>
</dbReference>
<accession>A0ABT4VML0</accession>
<name>A0ABT4VML0_9HYPH</name>
<proteinExistence type="predicted"/>
<evidence type="ECO:0000256" key="1">
    <source>
        <dbReference type="SAM" id="MobiDB-lite"/>
    </source>
</evidence>
<feature type="compositionally biased region" description="Basic and acidic residues" evidence="1">
    <location>
        <begin position="100"/>
        <end position="123"/>
    </location>
</feature>
<keyword evidence="4" id="KW-1185">Reference proteome</keyword>
<dbReference type="PROSITE" id="PS51688">
    <property type="entry name" value="ICA"/>
    <property type="match status" value="1"/>
</dbReference>
<gene>
    <name evidence="3" type="ORF">OOZ53_11400</name>
</gene>
<dbReference type="RefSeq" id="WP_271089666.1">
    <property type="nucleotide sequence ID" value="NZ_JAPJZH010000006.1"/>
</dbReference>
<dbReference type="Pfam" id="PF13884">
    <property type="entry name" value="Peptidase_S74"/>
    <property type="match status" value="1"/>
</dbReference>
<organism evidence="3 4">
    <name type="scientific">Hoeflea poritis</name>
    <dbReference type="NCBI Taxonomy" id="2993659"/>
    <lineage>
        <taxon>Bacteria</taxon>
        <taxon>Pseudomonadati</taxon>
        <taxon>Pseudomonadota</taxon>
        <taxon>Alphaproteobacteria</taxon>
        <taxon>Hyphomicrobiales</taxon>
        <taxon>Rhizobiaceae</taxon>
        <taxon>Hoeflea</taxon>
    </lineage>
</organism>
<dbReference type="InterPro" id="IPR030392">
    <property type="entry name" value="S74_ICA"/>
</dbReference>
<feature type="region of interest" description="Disordered" evidence="1">
    <location>
        <begin position="363"/>
        <end position="389"/>
    </location>
</feature>
<reference evidence="3" key="1">
    <citation type="submission" date="2022-11" db="EMBL/GenBank/DDBJ databases">
        <title>Hoeflea poritis sp. nov., isolated from scleractinian coral Porites lutea.</title>
        <authorList>
            <person name="Zhang G."/>
            <person name="Wei Q."/>
            <person name="Cai L."/>
        </authorList>
    </citation>
    <scope>NUCLEOTIDE SEQUENCE</scope>
    <source>
        <strain evidence="3">E7-10</strain>
    </source>
</reference>
<evidence type="ECO:0000313" key="3">
    <source>
        <dbReference type="EMBL" id="MDA4845958.1"/>
    </source>
</evidence>
<evidence type="ECO:0000313" key="4">
    <source>
        <dbReference type="Proteomes" id="UP001148313"/>
    </source>
</evidence>
<feature type="domain" description="Peptidase S74" evidence="2">
    <location>
        <begin position="275"/>
        <end position="389"/>
    </location>
</feature>
<dbReference type="Proteomes" id="UP001148313">
    <property type="component" value="Unassembled WGS sequence"/>
</dbReference>
<feature type="region of interest" description="Disordered" evidence="1">
    <location>
        <begin position="100"/>
        <end position="138"/>
    </location>
</feature>
<feature type="compositionally biased region" description="Polar residues" evidence="1">
    <location>
        <begin position="377"/>
        <end position="389"/>
    </location>
</feature>